<protein>
    <recommendedName>
        <fullName evidence="5">Lysozyme</fullName>
    </recommendedName>
</protein>
<gene>
    <name evidence="3" type="ORF">JF74_05830</name>
</gene>
<proteinExistence type="inferred from homology"/>
<dbReference type="EMBL" id="JXLI01000009">
    <property type="protein sequence ID" value="KJY57057.1"/>
    <property type="molecule type" value="Genomic_DNA"/>
</dbReference>
<comment type="caution">
    <text evidence="3">The sequence shown here is derived from an EMBL/GenBank/DDBJ whole genome shotgun (WGS) entry which is preliminary data.</text>
</comment>
<dbReference type="HOGENOM" id="CLU_1213585_0_0_9"/>
<evidence type="ECO:0000256" key="2">
    <source>
        <dbReference type="SAM" id="Phobius"/>
    </source>
</evidence>
<evidence type="ECO:0008006" key="5">
    <source>
        <dbReference type="Google" id="ProtNLM"/>
    </source>
</evidence>
<sequence length="235" mass="26934">MKRFHHKFTLPAILILLIVAIVLLLTGIANMRNQTTLPPNGNASAIGVELNQDYGYIDLHELQANGISFVYLRSTQGRSYFDDDYLLYRDQVLGTKLAFGTVIAYSNESTPMQHYQYFLKKVGTDTGSLPIWIEPAIDNYDIAYIKQMAQFTGMLLRLNKRVIVDVAVKYKKYFPHDVQFITGGRKAPDKMQYAFWRYTNDGRVKSVKNLEDGVVMLTYNGTVTQYKEKYGQLTQ</sequence>
<dbReference type="SUPFAM" id="SSF51445">
    <property type="entry name" value="(Trans)glycosidases"/>
    <property type="match status" value="1"/>
</dbReference>
<dbReference type="Proteomes" id="UP000033531">
    <property type="component" value="Unassembled WGS sequence"/>
</dbReference>
<dbReference type="InterPro" id="IPR002053">
    <property type="entry name" value="Glyco_hydro_25"/>
</dbReference>
<dbReference type="Pfam" id="PF01183">
    <property type="entry name" value="Glyco_hydro_25"/>
    <property type="match status" value="1"/>
</dbReference>
<dbReference type="STRING" id="1218507.JF74_05830"/>
<reference evidence="3 4" key="1">
    <citation type="submission" date="2015-01" db="EMBL/GenBank/DDBJ databases">
        <title>Comparative genomics of the lactic acid bacteria isolated from the honey bee gut.</title>
        <authorList>
            <person name="Ellegaard K.M."/>
            <person name="Tamarit D."/>
            <person name="Javelind E."/>
            <person name="Olofsson T."/>
            <person name="Andersson S.G."/>
            <person name="Vasquez A."/>
        </authorList>
    </citation>
    <scope>NUCLEOTIDE SEQUENCE [LARGE SCALE GENOMIC DNA]</scope>
    <source>
        <strain evidence="3 4">Hma8</strain>
    </source>
</reference>
<organism evidence="3 4">
    <name type="scientific">Lactobacillus melliventris</name>
    <dbReference type="NCBI Taxonomy" id="1218507"/>
    <lineage>
        <taxon>Bacteria</taxon>
        <taxon>Bacillati</taxon>
        <taxon>Bacillota</taxon>
        <taxon>Bacilli</taxon>
        <taxon>Lactobacillales</taxon>
        <taxon>Lactobacillaceae</taxon>
        <taxon>Lactobacillus</taxon>
    </lineage>
</organism>
<evidence type="ECO:0000256" key="1">
    <source>
        <dbReference type="ARBA" id="ARBA00010646"/>
    </source>
</evidence>
<keyword evidence="2" id="KW-0472">Membrane</keyword>
<dbReference type="GO" id="GO:0009253">
    <property type="term" value="P:peptidoglycan catabolic process"/>
    <property type="evidence" value="ECO:0007669"/>
    <property type="project" value="InterPro"/>
</dbReference>
<dbReference type="PATRIC" id="fig|1218507.3.peg.751"/>
<dbReference type="OrthoDB" id="2151413at2"/>
<dbReference type="RefSeq" id="WP_046324546.1">
    <property type="nucleotide sequence ID" value="NZ_JBHTMT010000003.1"/>
</dbReference>
<evidence type="ECO:0000313" key="3">
    <source>
        <dbReference type="EMBL" id="KJY57057.1"/>
    </source>
</evidence>
<keyword evidence="2" id="KW-1133">Transmembrane helix</keyword>
<name>A0A0F4LDZ8_9LACO</name>
<dbReference type="GO" id="GO:0003796">
    <property type="term" value="F:lysozyme activity"/>
    <property type="evidence" value="ECO:0007669"/>
    <property type="project" value="InterPro"/>
</dbReference>
<accession>A0A0F4LDZ8</accession>
<dbReference type="InterPro" id="IPR017853">
    <property type="entry name" value="GH"/>
</dbReference>
<evidence type="ECO:0000313" key="4">
    <source>
        <dbReference type="Proteomes" id="UP000033531"/>
    </source>
</evidence>
<comment type="similarity">
    <text evidence="1">Belongs to the glycosyl hydrolase 25 family.</text>
</comment>
<dbReference type="GO" id="GO:0016998">
    <property type="term" value="P:cell wall macromolecule catabolic process"/>
    <property type="evidence" value="ECO:0007669"/>
    <property type="project" value="InterPro"/>
</dbReference>
<dbReference type="Gene3D" id="3.20.20.80">
    <property type="entry name" value="Glycosidases"/>
    <property type="match status" value="1"/>
</dbReference>
<dbReference type="AlphaFoldDB" id="A0A0F4LDZ8"/>
<keyword evidence="2" id="KW-0812">Transmembrane</keyword>
<feature type="transmembrane region" description="Helical" evidence="2">
    <location>
        <begin position="12"/>
        <end position="31"/>
    </location>
</feature>